<evidence type="ECO:0000256" key="10">
    <source>
        <dbReference type="ARBA" id="ARBA00048304"/>
    </source>
</evidence>
<evidence type="ECO:0000256" key="6">
    <source>
        <dbReference type="ARBA" id="ARBA00022842"/>
    </source>
</evidence>
<reference evidence="13 14" key="1">
    <citation type="submission" date="2018-08" db="EMBL/GenBank/DDBJ databases">
        <title>A genome reference for cultivated species of the human gut microbiota.</title>
        <authorList>
            <person name="Zou Y."/>
            <person name="Xue W."/>
            <person name="Luo G."/>
        </authorList>
    </citation>
    <scope>NUCLEOTIDE SEQUENCE [LARGE SCALE GENOMIC DNA]</scope>
    <source>
        <strain evidence="13 14">AM16-11</strain>
    </source>
</reference>
<dbReference type="InterPro" id="IPR043519">
    <property type="entry name" value="NT_sf"/>
</dbReference>
<gene>
    <name evidence="13" type="ORF">DW172_15920</name>
</gene>
<proteinExistence type="predicted"/>
<dbReference type="Pfam" id="PF18134">
    <property type="entry name" value="AGS_C"/>
    <property type="match status" value="1"/>
</dbReference>
<evidence type="ECO:0000259" key="11">
    <source>
        <dbReference type="Pfam" id="PF18134"/>
    </source>
</evidence>
<dbReference type="Gene3D" id="3.30.460.10">
    <property type="entry name" value="Beta Polymerase, domain 2"/>
    <property type="match status" value="1"/>
</dbReference>
<feature type="domain" description="Cyclic GMP-AMP synthase DncV-like nucleotidyltransferase" evidence="12">
    <location>
        <begin position="58"/>
        <end position="138"/>
    </location>
</feature>
<dbReference type="Proteomes" id="UP000285865">
    <property type="component" value="Unassembled WGS sequence"/>
</dbReference>
<evidence type="ECO:0000256" key="2">
    <source>
        <dbReference type="ARBA" id="ARBA00022695"/>
    </source>
</evidence>
<name>A0A414ZHD5_9FIRM</name>
<evidence type="ECO:0000313" key="13">
    <source>
        <dbReference type="EMBL" id="RHI16806.1"/>
    </source>
</evidence>
<comment type="caution">
    <text evidence="13">The sequence shown here is derived from an EMBL/GenBank/DDBJ whole genome shotgun (WGS) entry which is preliminary data.</text>
</comment>
<dbReference type="GO" id="GO:0046872">
    <property type="term" value="F:metal ion binding"/>
    <property type="evidence" value="ECO:0007669"/>
    <property type="project" value="UniProtKB-KW"/>
</dbReference>
<dbReference type="Pfam" id="PF21654">
    <property type="entry name" value="DncV-like_NTFase"/>
    <property type="match status" value="1"/>
</dbReference>
<evidence type="ECO:0000256" key="8">
    <source>
        <dbReference type="ARBA" id="ARBA00023118"/>
    </source>
</evidence>
<keyword evidence="4" id="KW-0547">Nucleotide-binding</keyword>
<keyword evidence="7" id="KW-0546">Nucleotide metabolism</keyword>
<evidence type="ECO:0000256" key="4">
    <source>
        <dbReference type="ARBA" id="ARBA00022741"/>
    </source>
</evidence>
<keyword evidence="3" id="KW-0479">Metal-binding</keyword>
<comment type="catalytic activity">
    <reaction evidence="10">
        <text>GTP + ATP = 3',3'-cGAMP + 2 diphosphate</text>
        <dbReference type="Rhea" id="RHEA:35647"/>
        <dbReference type="ChEBI" id="CHEBI:30616"/>
        <dbReference type="ChEBI" id="CHEBI:33019"/>
        <dbReference type="ChEBI" id="CHEBI:37565"/>
        <dbReference type="ChEBI" id="CHEBI:71501"/>
    </reaction>
    <physiologicalReaction direction="left-to-right" evidence="10">
        <dbReference type="Rhea" id="RHEA:35648"/>
    </physiologicalReaction>
</comment>
<organism evidence="13 14">
    <name type="scientific">Agathobacter rectalis</name>
    <dbReference type="NCBI Taxonomy" id="39491"/>
    <lineage>
        <taxon>Bacteria</taxon>
        <taxon>Bacillati</taxon>
        <taxon>Bacillota</taxon>
        <taxon>Clostridia</taxon>
        <taxon>Lachnospirales</taxon>
        <taxon>Lachnospiraceae</taxon>
        <taxon>Agathobacter</taxon>
    </lineage>
</organism>
<keyword evidence="6" id="KW-0460">Magnesium</keyword>
<dbReference type="InterPro" id="IPR048445">
    <property type="entry name" value="DncV-like_NTFase"/>
</dbReference>
<sequence>MYDLSSKFNTFYTSHVVLSQDEQDNLHNKKNLNIQRLKDGLKEYNSENNTSYTIAETCVQGSVAMSTVVQNEDGDYDIDVAVVFDKSILENKGAQATRNLVANALKRKTKQFNAEPEVKTSCVRIKYADGYHIDFAVYRRHYDSENECWIYEHAGSDWSERELRGLTDWFKSQNDDSNGKLRKIIRLSKMFCKSRKSWKNMPSGLLQTVLCDEKLQQSYERTDELFYYTMQEIVNRLETSTSVIAPVDDGRDLTPRNIDYQRMTNWKNRLKSKLEDLEVLFSEDCTKDDAIQAWYGFFNHDYWGEQVTVAESYAVSSVSKSVCSFFDGEQYIEEMYPMRLIYQCDVSCKVSGDGWRPKPISEFLSMWRHYLPHNFEIRCEMEYTNCPWPYKILWKVKNVGPEAERKNQIRGQIEERGRTIVEHTSFFGNHYIECYIVKDGSCVARKRIKIPIARR</sequence>
<evidence type="ECO:0000313" key="14">
    <source>
        <dbReference type="Proteomes" id="UP000285865"/>
    </source>
</evidence>
<keyword evidence="5" id="KW-0067">ATP-binding</keyword>
<evidence type="ECO:0000256" key="1">
    <source>
        <dbReference type="ARBA" id="ARBA00022679"/>
    </source>
</evidence>
<accession>A0A414ZHD5</accession>
<keyword evidence="1 13" id="KW-0808">Transferase</keyword>
<dbReference type="RefSeq" id="WP_118258164.1">
    <property type="nucleotide sequence ID" value="NZ_QRKN01000025.1"/>
</dbReference>
<dbReference type="GO" id="GO:0051607">
    <property type="term" value="P:defense response to virus"/>
    <property type="evidence" value="ECO:0007669"/>
    <property type="project" value="UniProtKB-KW"/>
</dbReference>
<dbReference type="InterPro" id="IPR006116">
    <property type="entry name" value="NT_2-5OAS_ClassI-CCAase"/>
</dbReference>
<feature type="domain" description="Adenylyl/Guanylyl and SMODS C-terminal sensor" evidence="11">
    <location>
        <begin position="328"/>
        <end position="452"/>
    </location>
</feature>
<dbReference type="GO" id="GO:0016779">
    <property type="term" value="F:nucleotidyltransferase activity"/>
    <property type="evidence" value="ECO:0007669"/>
    <property type="project" value="UniProtKB-KW"/>
</dbReference>
<evidence type="ECO:0000256" key="5">
    <source>
        <dbReference type="ARBA" id="ARBA00022840"/>
    </source>
</evidence>
<dbReference type="CDD" id="cd05400">
    <property type="entry name" value="NT_2-5OAS_ClassI-CCAase"/>
    <property type="match status" value="1"/>
</dbReference>
<dbReference type="GO" id="GO:0009117">
    <property type="term" value="P:nucleotide metabolic process"/>
    <property type="evidence" value="ECO:0007669"/>
    <property type="project" value="UniProtKB-KW"/>
</dbReference>
<dbReference type="AlphaFoldDB" id="A0A414ZHD5"/>
<evidence type="ECO:0000256" key="7">
    <source>
        <dbReference type="ARBA" id="ARBA00023080"/>
    </source>
</evidence>
<evidence type="ECO:0000256" key="9">
    <source>
        <dbReference type="ARBA" id="ARBA00044145"/>
    </source>
</evidence>
<keyword evidence="2" id="KW-0548">Nucleotidyltransferase</keyword>
<evidence type="ECO:0000259" key="12">
    <source>
        <dbReference type="Pfam" id="PF21654"/>
    </source>
</evidence>
<dbReference type="EMBL" id="QRKN01000025">
    <property type="protein sequence ID" value="RHI16806.1"/>
    <property type="molecule type" value="Genomic_DNA"/>
</dbReference>
<evidence type="ECO:0000256" key="3">
    <source>
        <dbReference type="ARBA" id="ARBA00022723"/>
    </source>
</evidence>
<dbReference type="InterPro" id="IPR040511">
    <property type="entry name" value="AGS_C"/>
</dbReference>
<protein>
    <recommendedName>
        <fullName evidence="9">Cyclic GMP-AMP synthase</fullName>
    </recommendedName>
</protein>
<dbReference type="GO" id="GO:0005524">
    <property type="term" value="F:ATP binding"/>
    <property type="evidence" value="ECO:0007669"/>
    <property type="project" value="UniProtKB-KW"/>
</dbReference>
<keyword evidence="8" id="KW-0051">Antiviral defense</keyword>